<dbReference type="Proteomes" id="UP000501237">
    <property type="component" value="Chromosome"/>
</dbReference>
<gene>
    <name evidence="2" type="ORF">PtoMrB4_02230</name>
    <name evidence="3" type="ORF">R0G64_29395</name>
    <name evidence="1" type="ORF">WP8S17C03_02250</name>
</gene>
<dbReference type="KEGG" id="poj:PtoMrB4_02230"/>
<dbReference type="EMBL" id="AP022642">
    <property type="protein sequence ID" value="BCA26246.1"/>
    <property type="molecule type" value="Genomic_DNA"/>
</dbReference>
<reference evidence="3 6" key="3">
    <citation type="submission" date="2023-10" db="EMBL/GenBank/DDBJ databases">
        <title>Pseudomonas otitidis isolated from a paediatric patient with cystic fibrosis in Chile.</title>
        <authorList>
            <person name="Amsteins-Romero L."/>
            <person name="Opazo-Capurro A."/>
            <person name="Matus-Kohler M."/>
            <person name="Gonzalez-Rocha G."/>
        </authorList>
    </citation>
    <scope>NUCLEOTIDE SEQUENCE [LARGE SCALE GENOMIC DNA]</scope>
    <source>
        <strain evidence="3 6">P-714</strain>
    </source>
</reference>
<evidence type="ECO:0000313" key="3">
    <source>
        <dbReference type="EMBL" id="MDV3443534.1"/>
    </source>
</evidence>
<dbReference type="GeneID" id="57395432"/>
<name>A0A1I0SI98_9GAMM</name>
<proteinExistence type="predicted"/>
<evidence type="ECO:0000313" key="6">
    <source>
        <dbReference type="Proteomes" id="UP001273935"/>
    </source>
</evidence>
<dbReference type="Proteomes" id="UP000515591">
    <property type="component" value="Chromosome"/>
</dbReference>
<evidence type="ECO:0008006" key="7">
    <source>
        <dbReference type="Google" id="ProtNLM"/>
    </source>
</evidence>
<dbReference type="STRING" id="319939.SAMN05216263_101109"/>
<evidence type="ECO:0000313" key="2">
    <source>
        <dbReference type="EMBL" id="BCA26246.1"/>
    </source>
</evidence>
<dbReference type="EMBL" id="AP022213">
    <property type="protein sequence ID" value="BBT14176.1"/>
    <property type="molecule type" value="Genomic_DNA"/>
</dbReference>
<evidence type="ECO:0000313" key="4">
    <source>
        <dbReference type="Proteomes" id="UP000501237"/>
    </source>
</evidence>
<dbReference type="RefSeq" id="WP_044400880.1">
    <property type="nucleotide sequence ID" value="NZ_AP022213.1"/>
</dbReference>
<sequence length="112" mass="12086">MPPSHTHAGVYGDSPDLAIAPVSHPPLERALHAACRDMGLTEAYLAALRDPAIGPEPRLLLGVTGSDLGGRRRLATLVAQMLPDELELDLIELEDDSLSNALRECCQAFYRV</sequence>
<dbReference type="AlphaFoldDB" id="A0A1I0SI98"/>
<protein>
    <recommendedName>
        <fullName evidence="7">SseB protein C-terminal domain-containing protein</fullName>
    </recommendedName>
</protein>
<evidence type="ECO:0000313" key="1">
    <source>
        <dbReference type="EMBL" id="BBT14176.1"/>
    </source>
</evidence>
<evidence type="ECO:0000313" key="5">
    <source>
        <dbReference type="Proteomes" id="UP000515591"/>
    </source>
</evidence>
<keyword evidence="6" id="KW-1185">Reference proteome</keyword>
<reference evidence="1 5" key="1">
    <citation type="submission" date="2019-12" db="EMBL/GenBank/DDBJ databases">
        <title>complete genome sequences of Pseudomonas otitidis str. WP8-S17-CRE-03 isolated from wastewater treatment plant effluent.</title>
        <authorList>
            <person name="Sekizuka T."/>
            <person name="Itokawa K."/>
            <person name="Yatsu K."/>
            <person name="Inamine Y."/>
            <person name="Kuroda M."/>
        </authorList>
    </citation>
    <scope>NUCLEOTIDE SEQUENCE [LARGE SCALE GENOMIC DNA]</scope>
    <source>
        <strain evidence="1 5">WP8-S17-CRE-03</strain>
    </source>
</reference>
<dbReference type="Proteomes" id="UP001273935">
    <property type="component" value="Unassembled WGS sequence"/>
</dbReference>
<reference evidence="2 4" key="2">
    <citation type="journal article" date="2020" name="Microbiol. Resour. Announc.">
        <title>Complete genome sequence of Pseudomonas otitidis strain MrB4, isolated from Lake Biwa in Japan.</title>
        <authorList>
            <person name="Miyazaki K."/>
            <person name="Hase E."/>
            <person name="Maruya T."/>
        </authorList>
    </citation>
    <scope>NUCLEOTIDE SEQUENCE [LARGE SCALE GENOMIC DNA]</scope>
    <source>
        <strain evidence="2 4">MrB4</strain>
    </source>
</reference>
<organism evidence="2 4">
    <name type="scientific">Metapseudomonas otitidis</name>
    <dbReference type="NCBI Taxonomy" id="319939"/>
    <lineage>
        <taxon>Bacteria</taxon>
        <taxon>Pseudomonadati</taxon>
        <taxon>Pseudomonadota</taxon>
        <taxon>Gammaproteobacteria</taxon>
        <taxon>Pseudomonadales</taxon>
        <taxon>Pseudomonadaceae</taxon>
        <taxon>Metapseudomonas</taxon>
    </lineage>
</organism>
<accession>A0A1I0SI98</accession>
<dbReference type="EMBL" id="JAWJUL010000203">
    <property type="protein sequence ID" value="MDV3443534.1"/>
    <property type="molecule type" value="Genomic_DNA"/>
</dbReference>